<dbReference type="RefSeq" id="XP_025365811.1">
    <property type="nucleotide sequence ID" value="XM_025510010.1"/>
</dbReference>
<keyword evidence="4" id="KW-0812">Transmembrane</keyword>
<evidence type="ECO:0000256" key="6">
    <source>
        <dbReference type="ARBA" id="ARBA00022824"/>
    </source>
</evidence>
<dbReference type="Gene3D" id="3.40.50.300">
    <property type="entry name" value="P-loop containing nucleotide triphosphate hydrolases"/>
    <property type="match status" value="1"/>
</dbReference>
<accession>A0A316VR48</accession>
<evidence type="ECO:0000256" key="8">
    <source>
        <dbReference type="ARBA" id="ARBA00023134"/>
    </source>
</evidence>
<comment type="subcellular location">
    <subcellularLocation>
        <location evidence="1">Endoplasmic reticulum membrane</location>
        <topology evidence="1">Single-pass membrane protein</topology>
    </subcellularLocation>
</comment>
<organism evidence="11 12">
    <name type="scientific">Ceraceosorus guamensis</name>
    <dbReference type="NCBI Taxonomy" id="1522189"/>
    <lineage>
        <taxon>Eukaryota</taxon>
        <taxon>Fungi</taxon>
        <taxon>Dikarya</taxon>
        <taxon>Basidiomycota</taxon>
        <taxon>Ustilaginomycotina</taxon>
        <taxon>Exobasidiomycetes</taxon>
        <taxon>Ceraceosorales</taxon>
        <taxon>Ceraceosoraceae</taxon>
        <taxon>Ceraceosorus</taxon>
    </lineage>
</organism>
<evidence type="ECO:0000256" key="4">
    <source>
        <dbReference type="ARBA" id="ARBA00022692"/>
    </source>
</evidence>
<keyword evidence="6" id="KW-0256">Endoplasmic reticulum</keyword>
<evidence type="ECO:0000313" key="12">
    <source>
        <dbReference type="Proteomes" id="UP000245783"/>
    </source>
</evidence>
<evidence type="ECO:0000256" key="5">
    <source>
        <dbReference type="ARBA" id="ARBA00022741"/>
    </source>
</evidence>
<gene>
    <name evidence="11" type="ORF">IE81DRAFT_101166</name>
</gene>
<keyword evidence="10" id="KW-0675">Receptor</keyword>
<dbReference type="InterPro" id="IPR019009">
    <property type="entry name" value="SRP_receptor_beta_su"/>
</dbReference>
<dbReference type="GeneID" id="37031880"/>
<protein>
    <recommendedName>
        <fullName evidence="3">Signal recognition particle receptor subunit beta</fullName>
    </recommendedName>
</protein>
<dbReference type="EMBL" id="KZ819579">
    <property type="protein sequence ID" value="PWN38651.1"/>
    <property type="molecule type" value="Genomic_DNA"/>
</dbReference>
<keyword evidence="12" id="KW-1185">Reference proteome</keyword>
<reference evidence="11 12" key="1">
    <citation type="journal article" date="2018" name="Mol. Biol. Evol.">
        <title>Broad Genomic Sampling Reveals a Smut Pathogenic Ancestry of the Fungal Clade Ustilaginomycotina.</title>
        <authorList>
            <person name="Kijpornyongpan T."/>
            <person name="Mondo S.J."/>
            <person name="Barry K."/>
            <person name="Sandor L."/>
            <person name="Lee J."/>
            <person name="Lipzen A."/>
            <person name="Pangilinan J."/>
            <person name="LaButti K."/>
            <person name="Hainaut M."/>
            <person name="Henrissat B."/>
            <person name="Grigoriev I.V."/>
            <person name="Spatafora J.W."/>
            <person name="Aime M.C."/>
        </authorList>
    </citation>
    <scope>NUCLEOTIDE SEQUENCE [LARGE SCALE GENOMIC DNA]</scope>
    <source>
        <strain evidence="11 12">MCA 4658</strain>
    </source>
</reference>
<dbReference type="SUPFAM" id="SSF52540">
    <property type="entry name" value="P-loop containing nucleoside triphosphate hydrolases"/>
    <property type="match status" value="1"/>
</dbReference>
<dbReference type="InterPro" id="IPR027417">
    <property type="entry name" value="P-loop_NTPase"/>
</dbReference>
<evidence type="ECO:0000256" key="2">
    <source>
        <dbReference type="ARBA" id="ARBA00005619"/>
    </source>
</evidence>
<name>A0A316VR48_9BASI</name>
<proteinExistence type="inferred from homology"/>
<keyword evidence="5" id="KW-0547">Nucleotide-binding</keyword>
<keyword evidence="7" id="KW-1133">Transmembrane helix</keyword>
<dbReference type="Proteomes" id="UP000245783">
    <property type="component" value="Unassembled WGS sequence"/>
</dbReference>
<dbReference type="InParanoid" id="A0A316VR48"/>
<dbReference type="STRING" id="1522189.A0A316VR48"/>
<evidence type="ECO:0000256" key="1">
    <source>
        <dbReference type="ARBA" id="ARBA00004389"/>
    </source>
</evidence>
<keyword evidence="8" id="KW-0342">GTP-binding</keyword>
<dbReference type="GO" id="GO:0005789">
    <property type="term" value="C:endoplasmic reticulum membrane"/>
    <property type="evidence" value="ECO:0007669"/>
    <property type="project" value="UniProtKB-SubCell"/>
</dbReference>
<dbReference type="Pfam" id="PF09439">
    <property type="entry name" value="SRPRB"/>
    <property type="match status" value="1"/>
</dbReference>
<evidence type="ECO:0000256" key="7">
    <source>
        <dbReference type="ARBA" id="ARBA00022989"/>
    </source>
</evidence>
<dbReference type="AlphaFoldDB" id="A0A316VR48"/>
<dbReference type="GO" id="GO:0005525">
    <property type="term" value="F:GTP binding"/>
    <property type="evidence" value="ECO:0007669"/>
    <property type="project" value="UniProtKB-KW"/>
</dbReference>
<comment type="similarity">
    <text evidence="2">Belongs to the SRP receptor beta subunit family.</text>
</comment>
<evidence type="ECO:0000313" key="11">
    <source>
        <dbReference type="EMBL" id="PWN38651.1"/>
    </source>
</evidence>
<evidence type="ECO:0000256" key="3">
    <source>
        <dbReference type="ARBA" id="ARBA00020256"/>
    </source>
</evidence>
<keyword evidence="9" id="KW-0472">Membrane</keyword>
<evidence type="ECO:0000256" key="9">
    <source>
        <dbReference type="ARBA" id="ARBA00023136"/>
    </source>
</evidence>
<sequence length="212" mass="22125">MAMLAPALRWPDILPSAWQASMQGQLDAILPSSGPLSNLTPSFLVSLFVSLVTLSLLLSLRSRSSLHPHAHAASVASGSQRSSRRKVVGDATVLLTGPSNSGKTSLALSLSLPRASSSSSSSSSIVPKTHTSQVISRLLSRTTSSSSRSFTLVDVPGDNRLLHLRDKQLNSVSSSSNNAQKIDAIVFCVDSASGNLNAAGRRESIGIAHAAE</sequence>
<evidence type="ECO:0000256" key="10">
    <source>
        <dbReference type="ARBA" id="ARBA00023170"/>
    </source>
</evidence>